<dbReference type="InterPro" id="IPR035965">
    <property type="entry name" value="PAS-like_dom_sf"/>
</dbReference>
<dbReference type="NCBIfam" id="TIGR00229">
    <property type="entry name" value="sensory_box"/>
    <property type="match status" value="1"/>
</dbReference>
<proteinExistence type="predicted"/>
<dbReference type="InterPro" id="IPR003660">
    <property type="entry name" value="HAMP_dom"/>
</dbReference>
<comment type="subcellular location">
    <subcellularLocation>
        <location evidence="1">Cell membrane</location>
        <topology evidence="1">Multi-pass membrane protein</topology>
    </subcellularLocation>
</comment>
<keyword evidence="9 12" id="KW-1133">Transmembrane helix</keyword>
<feature type="domain" description="HAMP" evidence="14">
    <location>
        <begin position="299"/>
        <end position="352"/>
    </location>
</feature>
<dbReference type="InterPro" id="IPR013767">
    <property type="entry name" value="PAS_fold"/>
</dbReference>
<dbReference type="NCBIfam" id="TIGR00254">
    <property type="entry name" value="GGDEF"/>
    <property type="match status" value="1"/>
</dbReference>
<sequence>MSLVVFLLIGTVSSSVAGLGLLFFMREFKESTAARQFSVVGAMAGELDEKILAAQRELVAVAMSITPATARDAAAIQRFLDERLDLRQVFSDGTAYFNADGKLLAFSPGKGANIGGNFSRREYLVRTLQTGKPLISDPVPSQRNKGHQVVMFTVPVLDKGGRIMGVLGGRVDLMEENFLSRVAHLNLGDGGELFLFNQQRQMIAHREHDRISKPISAKGQRELLDRVIAGYQGSGEMRNTSGLLSIYSFKRLPTRGWILAAERPLSEAYAPIYRAQKLVVWSLSLLLPLALISVWLFVGRLTAPLQVFAGRVREIGGDAGKYLPVPVQGRDEIGDLAQAFNAMMQELVISRRALEAEKGFAVQLLQHSAVPCFVIDAEHRVIIWNKAMEELTGFTAKAQVGLTEPWRAFYDEPRRVLADIVIEGTLYEMADLYSCYADSPLIPEGLRAEGWYRLKGKQKYLAFEAASIRDAEGKLIAAIQTMQDMTLRANTEEQLRGMVAAIGESEERFRRLVELSLDGIAILVERRFVFVNPAGCEMLGFHSGDELVGKEMREFIQRDSEQLFLEQVVCAEETGTTAPWIEERLLRQDRTAVEVELGVGPFVFRGEKALQVIFRDITERKLAKARLETLAHYDSLTSLPNRVLFFDRLRHAVCEAKRYKHALALMFLDLDSFKQINDRLGHAAGDAVLVEAGYRLRECVRACDMVARMGGDEFTIILTKMADQRDAALVAERVLESFALPFLVEGESAQVGVSIGICVYPDCDTDLDGMVRYADYAMYRAKQEGKNVYRFHCN</sequence>
<evidence type="ECO:0000256" key="12">
    <source>
        <dbReference type="SAM" id="Phobius"/>
    </source>
</evidence>
<comment type="caution">
    <text evidence="16">The sequence shown here is derived from an EMBL/GenBank/DDBJ whole genome shotgun (WGS) entry which is preliminary data.</text>
</comment>
<keyword evidence="7" id="KW-0418">Kinase</keyword>
<evidence type="ECO:0000256" key="4">
    <source>
        <dbReference type="ARBA" id="ARBA00022679"/>
    </source>
</evidence>
<dbReference type="SUPFAM" id="SSF158472">
    <property type="entry name" value="HAMP domain-like"/>
    <property type="match status" value="1"/>
</dbReference>
<evidence type="ECO:0000313" key="16">
    <source>
        <dbReference type="EMBL" id="GAW68255.1"/>
    </source>
</evidence>
<reference evidence="16 17" key="1">
    <citation type="submission" date="2017-04" db="EMBL/GenBank/DDBJ databases">
        <authorList>
            <consortium name="Geobacter pelophilus Genome Sequencing"/>
            <person name="Aoyagi T."/>
            <person name="Koike H."/>
            <person name="Hori T."/>
        </authorList>
    </citation>
    <scope>NUCLEOTIDE SEQUENCE [LARGE SCALE GENOMIC DNA]</scope>
    <source>
        <strain evidence="16 17">Drf2</strain>
    </source>
</reference>
<keyword evidence="3" id="KW-0597">Phosphoprotein</keyword>
<dbReference type="PROSITE" id="PS50887">
    <property type="entry name" value="GGDEF"/>
    <property type="match status" value="1"/>
</dbReference>
<keyword evidence="4" id="KW-0808">Transferase</keyword>
<evidence type="ECO:0000256" key="6">
    <source>
        <dbReference type="ARBA" id="ARBA00022741"/>
    </source>
</evidence>
<dbReference type="CDD" id="cd18774">
    <property type="entry name" value="PDC2_HK_sensor"/>
    <property type="match status" value="1"/>
</dbReference>
<keyword evidence="10" id="KW-0902">Two-component regulatory system</keyword>
<dbReference type="InterPro" id="IPR029787">
    <property type="entry name" value="Nucleotide_cyclase"/>
</dbReference>
<feature type="transmembrane region" description="Helical" evidence="12">
    <location>
        <begin position="278"/>
        <end position="298"/>
    </location>
</feature>
<dbReference type="PANTHER" id="PTHR44757:SF2">
    <property type="entry name" value="BIOFILM ARCHITECTURE MAINTENANCE PROTEIN MBAA"/>
    <property type="match status" value="1"/>
</dbReference>
<dbReference type="InterPro" id="IPR033479">
    <property type="entry name" value="dCache_1"/>
</dbReference>
<keyword evidence="17" id="KW-1185">Reference proteome</keyword>
<keyword evidence="11 12" id="KW-0472">Membrane</keyword>
<feature type="domain" description="GGDEF" evidence="15">
    <location>
        <begin position="661"/>
        <end position="794"/>
    </location>
</feature>
<keyword evidence="5 12" id="KW-0812">Transmembrane</keyword>
<dbReference type="SMART" id="SM00267">
    <property type="entry name" value="GGDEF"/>
    <property type="match status" value="1"/>
</dbReference>
<dbReference type="Gene3D" id="3.30.450.20">
    <property type="entry name" value="PAS domain"/>
    <property type="match status" value="3"/>
</dbReference>
<evidence type="ECO:0000256" key="9">
    <source>
        <dbReference type="ARBA" id="ARBA00022989"/>
    </source>
</evidence>
<dbReference type="Proteomes" id="UP000194153">
    <property type="component" value="Unassembled WGS sequence"/>
</dbReference>
<dbReference type="CDD" id="cd12914">
    <property type="entry name" value="PDC1_DGC_like"/>
    <property type="match status" value="1"/>
</dbReference>
<evidence type="ECO:0000259" key="13">
    <source>
        <dbReference type="PROSITE" id="PS50112"/>
    </source>
</evidence>
<keyword evidence="8" id="KW-0067">ATP-binding</keyword>
<evidence type="ECO:0000256" key="2">
    <source>
        <dbReference type="ARBA" id="ARBA00022475"/>
    </source>
</evidence>
<dbReference type="SUPFAM" id="SSF103190">
    <property type="entry name" value="Sensory domain-like"/>
    <property type="match status" value="1"/>
</dbReference>
<feature type="transmembrane region" description="Helical" evidence="12">
    <location>
        <begin position="6"/>
        <end position="25"/>
    </location>
</feature>
<protein>
    <submittedName>
        <fullName evidence="16">Signal protein</fullName>
    </submittedName>
</protein>
<evidence type="ECO:0000256" key="11">
    <source>
        <dbReference type="ARBA" id="ARBA00023136"/>
    </source>
</evidence>
<dbReference type="InterPro" id="IPR043128">
    <property type="entry name" value="Rev_trsase/Diguanyl_cyclase"/>
</dbReference>
<dbReference type="PANTHER" id="PTHR44757">
    <property type="entry name" value="DIGUANYLATE CYCLASE DGCP"/>
    <property type="match status" value="1"/>
</dbReference>
<feature type="domain" description="PAS" evidence="13">
    <location>
        <begin position="357"/>
        <end position="401"/>
    </location>
</feature>
<name>A0ABQ0MMF6_9BACT</name>
<dbReference type="Pfam" id="PF02743">
    <property type="entry name" value="dCache_1"/>
    <property type="match status" value="1"/>
</dbReference>
<dbReference type="CDD" id="cd00130">
    <property type="entry name" value="PAS"/>
    <property type="match status" value="1"/>
</dbReference>
<evidence type="ECO:0000259" key="15">
    <source>
        <dbReference type="PROSITE" id="PS50887"/>
    </source>
</evidence>
<organism evidence="16 17">
    <name type="scientific">Geoanaerobacter pelophilus</name>
    <dbReference type="NCBI Taxonomy" id="60036"/>
    <lineage>
        <taxon>Bacteria</taxon>
        <taxon>Pseudomonadati</taxon>
        <taxon>Thermodesulfobacteriota</taxon>
        <taxon>Desulfuromonadia</taxon>
        <taxon>Geobacterales</taxon>
        <taxon>Geobacteraceae</taxon>
        <taxon>Geoanaerobacter</taxon>
    </lineage>
</organism>
<dbReference type="Pfam" id="PF00989">
    <property type="entry name" value="PAS"/>
    <property type="match status" value="2"/>
</dbReference>
<reference evidence="17" key="2">
    <citation type="submission" date="2017-05" db="EMBL/GenBank/DDBJ databases">
        <title>Draft genome sequence of Geobacter pelophilus, a iron(III)-reducing bacteria.</title>
        <authorList>
            <person name="Aoyagi T."/>
            <person name="Koike H."/>
            <person name="Morita T."/>
            <person name="Sato Y."/>
            <person name="Habe H."/>
            <person name="Hori T."/>
        </authorList>
    </citation>
    <scope>NUCLEOTIDE SEQUENCE [LARGE SCALE GENOMIC DNA]</scope>
    <source>
        <strain evidence="17">Drf2</strain>
    </source>
</reference>
<dbReference type="Gene3D" id="3.30.70.270">
    <property type="match status" value="1"/>
</dbReference>
<dbReference type="CDD" id="cd01949">
    <property type="entry name" value="GGDEF"/>
    <property type="match status" value="1"/>
</dbReference>
<evidence type="ECO:0000256" key="3">
    <source>
        <dbReference type="ARBA" id="ARBA00022553"/>
    </source>
</evidence>
<dbReference type="InterPro" id="IPR052155">
    <property type="entry name" value="Biofilm_reg_signaling"/>
</dbReference>
<accession>A0ABQ0MMF6</accession>
<dbReference type="Pfam" id="PF00990">
    <property type="entry name" value="GGDEF"/>
    <property type="match status" value="1"/>
</dbReference>
<evidence type="ECO:0000256" key="10">
    <source>
        <dbReference type="ARBA" id="ARBA00023012"/>
    </source>
</evidence>
<gene>
    <name evidence="16" type="ORF">GPEL0_01f4508</name>
</gene>
<evidence type="ECO:0000259" key="14">
    <source>
        <dbReference type="PROSITE" id="PS50885"/>
    </source>
</evidence>
<dbReference type="InterPro" id="IPR029151">
    <property type="entry name" value="Sensor-like_sf"/>
</dbReference>
<dbReference type="Pfam" id="PF00672">
    <property type="entry name" value="HAMP"/>
    <property type="match status" value="1"/>
</dbReference>
<dbReference type="InterPro" id="IPR000014">
    <property type="entry name" value="PAS"/>
</dbReference>
<evidence type="ECO:0000256" key="8">
    <source>
        <dbReference type="ARBA" id="ARBA00022840"/>
    </source>
</evidence>
<dbReference type="SMART" id="SM00304">
    <property type="entry name" value="HAMP"/>
    <property type="match status" value="1"/>
</dbReference>
<dbReference type="PROSITE" id="PS50885">
    <property type="entry name" value="HAMP"/>
    <property type="match status" value="1"/>
</dbReference>
<dbReference type="Gene3D" id="6.10.340.10">
    <property type="match status" value="1"/>
</dbReference>
<dbReference type="SUPFAM" id="SSF55785">
    <property type="entry name" value="PYP-like sensor domain (PAS domain)"/>
    <property type="match status" value="2"/>
</dbReference>
<keyword evidence="6" id="KW-0547">Nucleotide-binding</keyword>
<dbReference type="InterPro" id="IPR000160">
    <property type="entry name" value="GGDEF_dom"/>
</dbReference>
<keyword evidence="2" id="KW-1003">Cell membrane</keyword>
<dbReference type="SUPFAM" id="SSF55073">
    <property type="entry name" value="Nucleotide cyclase"/>
    <property type="match status" value="1"/>
</dbReference>
<dbReference type="SMART" id="SM00091">
    <property type="entry name" value="PAS"/>
    <property type="match status" value="2"/>
</dbReference>
<evidence type="ECO:0000256" key="5">
    <source>
        <dbReference type="ARBA" id="ARBA00022692"/>
    </source>
</evidence>
<dbReference type="CDD" id="cd06225">
    <property type="entry name" value="HAMP"/>
    <property type="match status" value="1"/>
</dbReference>
<evidence type="ECO:0000256" key="7">
    <source>
        <dbReference type="ARBA" id="ARBA00022777"/>
    </source>
</evidence>
<dbReference type="EMBL" id="BDQG01000001">
    <property type="protein sequence ID" value="GAW68255.1"/>
    <property type="molecule type" value="Genomic_DNA"/>
</dbReference>
<evidence type="ECO:0000313" key="17">
    <source>
        <dbReference type="Proteomes" id="UP000194153"/>
    </source>
</evidence>
<dbReference type="PROSITE" id="PS50112">
    <property type="entry name" value="PAS"/>
    <property type="match status" value="1"/>
</dbReference>
<evidence type="ECO:0000256" key="1">
    <source>
        <dbReference type="ARBA" id="ARBA00004651"/>
    </source>
</evidence>